<evidence type="ECO:0000313" key="1">
    <source>
        <dbReference type="EMBL" id="NEB70301.1"/>
    </source>
</evidence>
<evidence type="ECO:0000313" key="2">
    <source>
        <dbReference type="Proteomes" id="UP000471648"/>
    </source>
</evidence>
<dbReference type="EMBL" id="JAAGME010001046">
    <property type="protein sequence ID" value="NEB70301.1"/>
    <property type="molecule type" value="Genomic_DNA"/>
</dbReference>
<proteinExistence type="predicted"/>
<dbReference type="AlphaFoldDB" id="A0A6N9VJP3"/>
<sequence length="81" mass="9046">MTRTGYYYESLAPAWLHHDSGYRAALTQHMRDRMALQGFEIVSPIRIQQLLAAGGVPAPVGMVLLRIETEVEEFDVEVGEG</sequence>
<gene>
    <name evidence="1" type="ORF">G3I39_25070</name>
</gene>
<dbReference type="RefSeq" id="WP_164358189.1">
    <property type="nucleotide sequence ID" value="NZ_JAAGME010001046.1"/>
</dbReference>
<comment type="caution">
    <text evidence="1">The sequence shown here is derived from an EMBL/GenBank/DDBJ whole genome shotgun (WGS) entry which is preliminary data.</text>
</comment>
<name>A0A6N9VJP3_STRMI</name>
<protein>
    <submittedName>
        <fullName evidence="1">Uncharacterized protein</fullName>
    </submittedName>
</protein>
<reference evidence="1 2" key="1">
    <citation type="submission" date="2020-01" db="EMBL/GenBank/DDBJ databases">
        <title>Insect and environment-associated Actinomycetes.</title>
        <authorList>
            <person name="Currrie C."/>
            <person name="Chevrette M."/>
            <person name="Carlson C."/>
            <person name="Stubbendieck R."/>
            <person name="Wendt-Pienkowski E."/>
        </authorList>
    </citation>
    <scope>NUCLEOTIDE SEQUENCE [LARGE SCALE GENOMIC DNA]</scope>
    <source>
        <strain evidence="1 2">SID14438</strain>
    </source>
</reference>
<dbReference type="Proteomes" id="UP000471648">
    <property type="component" value="Unassembled WGS sequence"/>
</dbReference>
<organism evidence="1 2">
    <name type="scientific">Streptomyces microflavus</name>
    <name type="common">Streptomyces lipmanii</name>
    <dbReference type="NCBI Taxonomy" id="1919"/>
    <lineage>
        <taxon>Bacteria</taxon>
        <taxon>Bacillati</taxon>
        <taxon>Actinomycetota</taxon>
        <taxon>Actinomycetes</taxon>
        <taxon>Kitasatosporales</taxon>
        <taxon>Streptomycetaceae</taxon>
        <taxon>Streptomyces</taxon>
    </lineage>
</organism>
<accession>A0A6N9VJP3</accession>